<evidence type="ECO:0000313" key="2">
    <source>
        <dbReference type="EMBL" id="GGE77748.1"/>
    </source>
</evidence>
<dbReference type="Proteomes" id="UP000633136">
    <property type="component" value="Unassembled WGS sequence"/>
</dbReference>
<sequence>MSTTVSTTQHTPSPAARQATLSGTGTLLRFMIRRDRIRTTAWVLGIGLMGFYFAHAVQVVAESQEELLSVSGMYADPVGRMMVGPGFGMEEPTHERFYSGGYALFIYILTALFSAFTVVRHTRSEEQTGRAELVRANVVGRHATLTAALILTVAANLVTAGLVFAGAASAEYSLTGSALVASGSLAVGLFFASAAAVSSQLSESSRGASAMAGAMLGLAYVIRMGGDMAEVGGNALSWFSPLAWAQQTAPYVEDRWWPLALPVGFAVVLTALGFWLSTKRDVAASLIPVRLGRSRARPSLGTPAGLAAHTLRGGLRGWGIALLLTALMFGAFAQTMVDAADTLPEEMGQMFAGEDMMLGYLAYMALFMAVFVGAAGVSGLQQLRGEESRGRAEYALSAPVSRLGWLGAHLGVLLAGLLLILAVVGVGMGLGAMASLEEDGGRWFGELFLAAVLQAPAVFAVVGIVTALLGWLPRLAAPVGWVLIGFAGVMASFGSLLELPEAVTELNLYGHLSEYPVEEIAWTPVLVLSGIGIAGLVLGLLGWTRREVNRV</sequence>
<dbReference type="AlphaFoldDB" id="A0A917AW29"/>
<feature type="transmembrane region" description="Helical" evidence="1">
    <location>
        <begin position="102"/>
        <end position="122"/>
    </location>
</feature>
<feature type="transmembrane region" description="Helical" evidence="1">
    <location>
        <begin position="174"/>
        <end position="196"/>
    </location>
</feature>
<keyword evidence="1" id="KW-0472">Membrane</keyword>
<feature type="transmembrane region" description="Helical" evidence="1">
    <location>
        <begin position="357"/>
        <end position="383"/>
    </location>
</feature>
<evidence type="ECO:0000313" key="3">
    <source>
        <dbReference type="Proteomes" id="UP000633136"/>
    </source>
</evidence>
<feature type="transmembrane region" description="Helical" evidence="1">
    <location>
        <begin position="256"/>
        <end position="276"/>
    </location>
</feature>
<name>A0A917AW29_9MICC</name>
<keyword evidence="3" id="KW-1185">Reference proteome</keyword>
<keyword evidence="1" id="KW-1133">Transmembrane helix</keyword>
<evidence type="ECO:0000256" key="1">
    <source>
        <dbReference type="SAM" id="Phobius"/>
    </source>
</evidence>
<organism evidence="2 3">
    <name type="scientific">Nesterenkonia cremea</name>
    <dbReference type="NCBI Taxonomy" id="1882340"/>
    <lineage>
        <taxon>Bacteria</taxon>
        <taxon>Bacillati</taxon>
        <taxon>Actinomycetota</taxon>
        <taxon>Actinomycetes</taxon>
        <taxon>Micrococcales</taxon>
        <taxon>Micrococcaceae</taxon>
        <taxon>Nesterenkonia</taxon>
    </lineage>
</organism>
<feature type="transmembrane region" description="Helical" evidence="1">
    <location>
        <begin position="479"/>
        <end position="500"/>
    </location>
</feature>
<keyword evidence="1" id="KW-0812">Transmembrane</keyword>
<feature type="transmembrane region" description="Helical" evidence="1">
    <location>
        <begin position="403"/>
        <end position="427"/>
    </location>
</feature>
<feature type="transmembrane region" description="Helical" evidence="1">
    <location>
        <begin position="447"/>
        <end position="472"/>
    </location>
</feature>
<protein>
    <submittedName>
        <fullName evidence="2">Exporter of polyketide antibiotics</fullName>
    </submittedName>
</protein>
<feature type="transmembrane region" description="Helical" evidence="1">
    <location>
        <begin position="318"/>
        <end position="337"/>
    </location>
</feature>
<accession>A0A917AW29</accession>
<gene>
    <name evidence="2" type="ORF">GCM10011401_26290</name>
</gene>
<dbReference type="EMBL" id="BMIS01000016">
    <property type="protein sequence ID" value="GGE77748.1"/>
    <property type="molecule type" value="Genomic_DNA"/>
</dbReference>
<reference evidence="2" key="1">
    <citation type="journal article" date="2014" name="Int. J. Syst. Evol. Microbiol.">
        <title>Complete genome sequence of Corynebacterium casei LMG S-19264T (=DSM 44701T), isolated from a smear-ripened cheese.</title>
        <authorList>
            <consortium name="US DOE Joint Genome Institute (JGI-PGF)"/>
            <person name="Walter F."/>
            <person name="Albersmeier A."/>
            <person name="Kalinowski J."/>
            <person name="Ruckert C."/>
        </authorList>
    </citation>
    <scope>NUCLEOTIDE SEQUENCE</scope>
    <source>
        <strain evidence="2">CGMCC 1.15388</strain>
    </source>
</reference>
<feature type="transmembrane region" description="Helical" evidence="1">
    <location>
        <begin position="208"/>
        <end position="226"/>
    </location>
</feature>
<feature type="transmembrane region" description="Helical" evidence="1">
    <location>
        <begin position="520"/>
        <end position="543"/>
    </location>
</feature>
<reference evidence="2" key="2">
    <citation type="submission" date="2020-09" db="EMBL/GenBank/DDBJ databases">
        <authorList>
            <person name="Sun Q."/>
            <person name="Zhou Y."/>
        </authorList>
    </citation>
    <scope>NUCLEOTIDE SEQUENCE</scope>
    <source>
        <strain evidence="2">CGMCC 1.15388</strain>
    </source>
</reference>
<dbReference type="RefSeq" id="WP_188686623.1">
    <property type="nucleotide sequence ID" value="NZ_BMIS01000016.1"/>
</dbReference>
<feature type="transmembrane region" description="Helical" evidence="1">
    <location>
        <begin position="39"/>
        <end position="61"/>
    </location>
</feature>
<feature type="transmembrane region" description="Helical" evidence="1">
    <location>
        <begin position="143"/>
        <end position="168"/>
    </location>
</feature>
<comment type="caution">
    <text evidence="2">The sequence shown here is derived from an EMBL/GenBank/DDBJ whole genome shotgun (WGS) entry which is preliminary data.</text>
</comment>
<proteinExistence type="predicted"/>